<protein>
    <submittedName>
        <fullName evidence="2">Transcriptional regulator with XRE-family HTH domain</fullName>
    </submittedName>
</protein>
<dbReference type="PROSITE" id="PS50943">
    <property type="entry name" value="HTH_CROC1"/>
    <property type="match status" value="1"/>
</dbReference>
<dbReference type="InterPro" id="IPR001387">
    <property type="entry name" value="Cro/C1-type_HTH"/>
</dbReference>
<dbReference type="Proteomes" id="UP000583454">
    <property type="component" value="Unassembled WGS sequence"/>
</dbReference>
<evidence type="ECO:0000259" key="1">
    <source>
        <dbReference type="PROSITE" id="PS50943"/>
    </source>
</evidence>
<sequence>MAKEDRDLLAKLDITQRQVAEMLGVTPQRVSQAAANEQVVFFTPDRVSELISIFRREKNEKAEILENSVLEIYGPSDKYIRSVLKGTIEAERDPFNEIGERASNLTSSLPWPWPAAHELWLFTSSPRELDDPEYLSRLEKNLFRTGEKSQQIAITRMVYFIPPELCEPLSRYLGRIISKIPSSQQRLSYIAIVSSVSVSESPKVVIFNPRTSNPWGVVSTAADLFAPLDESDVRIIISSLRRAGIAGLPTELVTKLTHEKTTDGRYSLWWEHWREQGTEESPHE</sequence>
<reference evidence="2 3" key="1">
    <citation type="submission" date="2020-08" db="EMBL/GenBank/DDBJ databases">
        <title>Genomic Encyclopedia of Type Strains, Phase IV (KMG-IV): sequencing the most valuable type-strain genomes for metagenomic binning, comparative biology and taxonomic classification.</title>
        <authorList>
            <person name="Goeker M."/>
        </authorList>
    </citation>
    <scope>NUCLEOTIDE SEQUENCE [LARGE SCALE GENOMIC DNA]</scope>
    <source>
        <strain evidence="2 3">DSM 2163</strain>
    </source>
</reference>
<evidence type="ECO:0000313" key="2">
    <source>
        <dbReference type="EMBL" id="MBB5758671.1"/>
    </source>
</evidence>
<dbReference type="CDD" id="cd00093">
    <property type="entry name" value="HTH_XRE"/>
    <property type="match status" value="1"/>
</dbReference>
<keyword evidence="3" id="KW-1185">Reference proteome</keyword>
<accession>A0A840ZP47</accession>
<feature type="domain" description="HTH cro/C1-type" evidence="1">
    <location>
        <begin position="6"/>
        <end position="32"/>
    </location>
</feature>
<gene>
    <name evidence="2" type="ORF">HNR00_003394</name>
</gene>
<evidence type="ECO:0000313" key="3">
    <source>
        <dbReference type="Proteomes" id="UP000583454"/>
    </source>
</evidence>
<dbReference type="RefSeq" id="WP_183571304.1">
    <property type="nucleotide sequence ID" value="NZ_JACHOP010000016.1"/>
</dbReference>
<comment type="caution">
    <text evidence="2">The sequence shown here is derived from an EMBL/GenBank/DDBJ whole genome shotgun (WGS) entry which is preliminary data.</text>
</comment>
<dbReference type="EMBL" id="JACHOP010000016">
    <property type="protein sequence ID" value="MBB5758671.1"/>
    <property type="molecule type" value="Genomic_DNA"/>
</dbReference>
<name>A0A840ZP47_9HYPH</name>
<proteinExistence type="predicted"/>
<organism evidence="2 3">
    <name type="scientific">Methylorubrum rhodinum</name>
    <dbReference type="NCBI Taxonomy" id="29428"/>
    <lineage>
        <taxon>Bacteria</taxon>
        <taxon>Pseudomonadati</taxon>
        <taxon>Pseudomonadota</taxon>
        <taxon>Alphaproteobacteria</taxon>
        <taxon>Hyphomicrobiales</taxon>
        <taxon>Methylobacteriaceae</taxon>
        <taxon>Methylorubrum</taxon>
    </lineage>
</organism>
<dbReference type="AlphaFoldDB" id="A0A840ZP47"/>